<comment type="caution">
    <text evidence="2">The sequence shown here is derived from an EMBL/GenBank/DDBJ whole genome shotgun (WGS) entry which is preliminary data.</text>
</comment>
<evidence type="ECO:0008006" key="4">
    <source>
        <dbReference type="Google" id="ProtNLM"/>
    </source>
</evidence>
<keyword evidence="3" id="KW-1185">Reference proteome</keyword>
<accession>A0A4V1N442</accession>
<evidence type="ECO:0000313" key="3">
    <source>
        <dbReference type="Proteomes" id="UP000290958"/>
    </source>
</evidence>
<organism evidence="2 3">
    <name type="scientific">Sphingobium fluviale</name>
    <dbReference type="NCBI Taxonomy" id="2506423"/>
    <lineage>
        <taxon>Bacteria</taxon>
        <taxon>Pseudomonadati</taxon>
        <taxon>Pseudomonadota</taxon>
        <taxon>Alphaproteobacteria</taxon>
        <taxon>Sphingomonadales</taxon>
        <taxon>Sphingomonadaceae</taxon>
        <taxon>Sphingobium</taxon>
    </lineage>
</organism>
<dbReference type="Proteomes" id="UP000290958">
    <property type="component" value="Unassembled WGS sequence"/>
</dbReference>
<feature type="transmembrane region" description="Helical" evidence="1">
    <location>
        <begin position="45"/>
        <end position="64"/>
    </location>
</feature>
<dbReference type="AlphaFoldDB" id="A0A4V1N442"/>
<name>A0A4V1N442_9SPHN</name>
<feature type="transmembrane region" description="Helical" evidence="1">
    <location>
        <begin position="97"/>
        <end position="117"/>
    </location>
</feature>
<gene>
    <name evidence="2" type="ORF">EQG66_00760</name>
</gene>
<dbReference type="OrthoDB" id="287782at2"/>
<keyword evidence="1" id="KW-0472">Membrane</keyword>
<dbReference type="RefSeq" id="WP_129402640.1">
    <property type="nucleotide sequence ID" value="NZ_SBKP01000001.1"/>
</dbReference>
<evidence type="ECO:0000256" key="1">
    <source>
        <dbReference type="SAM" id="Phobius"/>
    </source>
</evidence>
<protein>
    <recommendedName>
        <fullName evidence="4">DUF4345 domain-containing protein</fullName>
    </recommendedName>
</protein>
<reference evidence="3" key="1">
    <citation type="submission" date="2019-01" db="EMBL/GenBank/DDBJ databases">
        <title>Cytophagaceae bacterium strain CAR-16.</title>
        <authorList>
            <person name="Chen W.-M."/>
        </authorList>
    </citation>
    <scope>NUCLEOTIDE SEQUENCE [LARGE SCALE GENOMIC DNA]</scope>
    <source>
        <strain evidence="3">CHR27</strain>
    </source>
</reference>
<feature type="transmembrane region" description="Helical" evidence="1">
    <location>
        <begin position="71"/>
        <end position="91"/>
    </location>
</feature>
<evidence type="ECO:0000313" key="2">
    <source>
        <dbReference type="EMBL" id="RXR30856.1"/>
    </source>
</evidence>
<sequence>MPVRILSALIGLFNLGNGLFAALLPDRWFLHAPGASATGPFNPHFVIDIGLGFTAAGIAFLAYAWRPRYRLLALGASGFVVFHALFHLTTLASGHHAYAAVDLQIALLAFAGLALCWPWQAAVREDAA</sequence>
<keyword evidence="1" id="KW-1133">Transmembrane helix</keyword>
<keyword evidence="1" id="KW-0812">Transmembrane</keyword>
<dbReference type="EMBL" id="SBKP01000001">
    <property type="protein sequence ID" value="RXR30856.1"/>
    <property type="molecule type" value="Genomic_DNA"/>
</dbReference>
<proteinExistence type="predicted"/>